<feature type="domain" description="Response regulatory" evidence="3">
    <location>
        <begin position="11"/>
        <end position="127"/>
    </location>
</feature>
<dbReference type="CDD" id="cd17535">
    <property type="entry name" value="REC_NarL-like"/>
    <property type="match status" value="1"/>
</dbReference>
<evidence type="ECO:0000313" key="4">
    <source>
        <dbReference type="EMBL" id="MBB2926543.1"/>
    </source>
</evidence>
<comment type="caution">
    <text evidence="5">The sequence shown here is derived from an EMBL/GenBank/DDBJ whole genome shotgun (WGS) entry which is preliminary data.</text>
</comment>
<dbReference type="GO" id="GO:0000160">
    <property type="term" value="P:phosphorelay signal transduction system"/>
    <property type="evidence" value="ECO:0007669"/>
    <property type="project" value="InterPro"/>
</dbReference>
<dbReference type="EMBL" id="QJSQ01000036">
    <property type="protein sequence ID" value="PYE14899.1"/>
    <property type="molecule type" value="Genomic_DNA"/>
</dbReference>
<evidence type="ECO:0000313" key="7">
    <source>
        <dbReference type="Proteomes" id="UP000533533"/>
    </source>
</evidence>
<organism evidence="5 6">
    <name type="scientific">Paraburkholderia silvatlantica</name>
    <dbReference type="NCBI Taxonomy" id="321895"/>
    <lineage>
        <taxon>Bacteria</taxon>
        <taxon>Pseudomonadati</taxon>
        <taxon>Pseudomonadota</taxon>
        <taxon>Betaproteobacteria</taxon>
        <taxon>Burkholderiales</taxon>
        <taxon>Burkholderiaceae</taxon>
        <taxon>Paraburkholderia</taxon>
    </lineage>
</organism>
<dbReference type="InterPro" id="IPR058245">
    <property type="entry name" value="NreC/VraR/RcsB-like_REC"/>
</dbReference>
<dbReference type="RefSeq" id="WP_110382909.1">
    <property type="nucleotide sequence ID" value="NZ_JACHVZ010000003.1"/>
</dbReference>
<gene>
    <name evidence="5" type="ORF">C7410_13670</name>
    <name evidence="4" type="ORF">FHX59_000952</name>
</gene>
<dbReference type="Gene3D" id="3.40.50.2300">
    <property type="match status" value="1"/>
</dbReference>
<dbReference type="OrthoDB" id="9152510at2"/>
<dbReference type="Pfam" id="PF00072">
    <property type="entry name" value="Response_reg"/>
    <property type="match status" value="1"/>
</dbReference>
<dbReference type="PROSITE" id="PS50110">
    <property type="entry name" value="RESPONSE_REGULATORY"/>
    <property type="match status" value="1"/>
</dbReference>
<dbReference type="InterPro" id="IPR001789">
    <property type="entry name" value="Sig_transdc_resp-reg_receiver"/>
</dbReference>
<dbReference type="EMBL" id="JACHVZ010000003">
    <property type="protein sequence ID" value="MBB2926543.1"/>
    <property type="molecule type" value="Genomic_DNA"/>
</dbReference>
<dbReference type="InterPro" id="IPR039420">
    <property type="entry name" value="WalR-like"/>
</dbReference>
<evidence type="ECO:0000256" key="1">
    <source>
        <dbReference type="ARBA" id="ARBA00023125"/>
    </source>
</evidence>
<dbReference type="SMART" id="SM00448">
    <property type="entry name" value="REC"/>
    <property type="match status" value="1"/>
</dbReference>
<dbReference type="AlphaFoldDB" id="A0A2U1AN38"/>
<protein>
    <submittedName>
        <fullName evidence="4">DNA-binding NarL/FixJ family response regulator</fullName>
    </submittedName>
    <submittedName>
        <fullName evidence="5">Response regulator receiver protein</fullName>
    </submittedName>
</protein>
<proteinExistence type="predicted"/>
<dbReference type="GO" id="GO:0003677">
    <property type="term" value="F:DNA binding"/>
    <property type="evidence" value="ECO:0007669"/>
    <property type="project" value="UniProtKB-KW"/>
</dbReference>
<accession>A0A2U1AN38</accession>
<keyword evidence="1 4" id="KW-0238">DNA-binding</keyword>
<name>A0A2U1AN38_9BURK</name>
<keyword evidence="2" id="KW-0597">Phosphoprotein</keyword>
<dbReference type="PANTHER" id="PTHR43214">
    <property type="entry name" value="TWO-COMPONENT RESPONSE REGULATOR"/>
    <property type="match status" value="1"/>
</dbReference>
<evidence type="ECO:0000313" key="6">
    <source>
        <dbReference type="Proteomes" id="UP000247772"/>
    </source>
</evidence>
<sequence>MKASPVRTRLQVFLVEDATAVRGKIAEALSAIPDVTVIGEAEDAASALTGIAQSGADVAVVDLRLASGSGIELVALLGREQPSVVTVVLTNHSGAPFRAACQRAGAHFFFDKTSEFEAACEAIETLVKQRVPPAR</sequence>
<evidence type="ECO:0000256" key="2">
    <source>
        <dbReference type="PROSITE-ProRule" id="PRU00169"/>
    </source>
</evidence>
<dbReference type="InterPro" id="IPR011006">
    <property type="entry name" value="CheY-like_superfamily"/>
</dbReference>
<dbReference type="Proteomes" id="UP000247772">
    <property type="component" value="Unassembled WGS sequence"/>
</dbReference>
<feature type="modified residue" description="4-aspartylphosphate" evidence="2">
    <location>
        <position position="62"/>
    </location>
</feature>
<keyword evidence="7" id="KW-1185">Reference proteome</keyword>
<reference evidence="5 6" key="1">
    <citation type="submission" date="2018-06" db="EMBL/GenBank/DDBJ databases">
        <title>Genomic Encyclopedia of Type Strains, Phase IV (KMG-V): Genome sequencing to study the core and pangenomes of soil and plant-associated prokaryotes.</title>
        <authorList>
            <person name="Whitman W."/>
        </authorList>
    </citation>
    <scope>NUCLEOTIDE SEQUENCE [LARGE SCALE GENOMIC DNA]</scope>
    <source>
        <strain evidence="5 6">SRCL-318</strain>
        <strain evidence="4 7">SRMrh-85</strain>
    </source>
</reference>
<evidence type="ECO:0000259" key="3">
    <source>
        <dbReference type="PROSITE" id="PS50110"/>
    </source>
</evidence>
<evidence type="ECO:0000313" key="5">
    <source>
        <dbReference type="EMBL" id="PYE14899.1"/>
    </source>
</evidence>
<dbReference type="SUPFAM" id="SSF52172">
    <property type="entry name" value="CheY-like"/>
    <property type="match status" value="1"/>
</dbReference>
<dbReference type="Proteomes" id="UP000533533">
    <property type="component" value="Unassembled WGS sequence"/>
</dbReference>